<dbReference type="PANTHER" id="PTHR11439:SF509">
    <property type="entry name" value="RNA-DIRECTED DNA POLYMERASE"/>
    <property type="match status" value="1"/>
</dbReference>
<dbReference type="InterPro" id="IPR036397">
    <property type="entry name" value="RNaseH_sf"/>
</dbReference>
<reference evidence="3" key="2">
    <citation type="submission" date="2022-01" db="EMBL/GenBank/DDBJ databases">
        <authorList>
            <person name="Yamashiro T."/>
            <person name="Shiraishi A."/>
            <person name="Satake H."/>
            <person name="Nakayama K."/>
        </authorList>
    </citation>
    <scope>NUCLEOTIDE SEQUENCE</scope>
</reference>
<dbReference type="PANTHER" id="PTHR11439">
    <property type="entry name" value="GAG-POL-RELATED RETROTRANSPOSON"/>
    <property type="match status" value="1"/>
</dbReference>
<accession>A0ABQ5DSJ8</accession>
<feature type="compositionally biased region" description="Polar residues" evidence="1">
    <location>
        <begin position="120"/>
        <end position="129"/>
    </location>
</feature>
<feature type="compositionally biased region" description="Polar residues" evidence="1">
    <location>
        <begin position="579"/>
        <end position="589"/>
    </location>
</feature>
<name>A0ABQ5DSJ8_9ASTR</name>
<dbReference type="InterPro" id="IPR025724">
    <property type="entry name" value="GAG-pre-integrase_dom"/>
</dbReference>
<dbReference type="SUPFAM" id="SSF53098">
    <property type="entry name" value="Ribonuclease H-like"/>
    <property type="match status" value="1"/>
</dbReference>
<gene>
    <name evidence="3" type="ORF">Tco_0941207</name>
</gene>
<dbReference type="InterPro" id="IPR012337">
    <property type="entry name" value="RNaseH-like_sf"/>
</dbReference>
<feature type="domain" description="GAG-pre-integrase" evidence="2">
    <location>
        <begin position="397"/>
        <end position="467"/>
    </location>
</feature>
<evidence type="ECO:0000313" key="3">
    <source>
        <dbReference type="EMBL" id="GJT41342.1"/>
    </source>
</evidence>
<evidence type="ECO:0000259" key="2">
    <source>
        <dbReference type="Pfam" id="PF13976"/>
    </source>
</evidence>
<sequence length="909" mass="102309">MENADLKTLIQEKVFANVALKNKLRKLKGKSVIDNVVSKPHATTIAPGLFKLNLEPLASKVLKNKDAHLEYIKHSREHADILREIVKSARALSPLDSNLDSVLAVTPKNTNKKVRFADRVTSSSNTQKQVDSHKPKDSNQPLLHSTGVIGSIGASGLKPTGNTKNNRILQLSSSNKTNKVEDQSRSVKSSKNKKNHVAKFKCNAYVMQSMLNANSKFVYAICDECLFDENHDKCVLDYVHDMNVLSKSKPSKRKRRSFTIVGNKCPLTRFTSTKVVPLKETTTKSIVTPTQGLMVYNRRPKETKSVGSNSKSKIIESRISNQSKPTQTGESTVSNVPSSSIIYCRLSKLFYGTLTQSFSVGQFCDSDLEVAFRKHTCFVRNLEGIDLLTRSRETNFYTLSIGDMMKSSLICVLSKASKTKSWLWHRCLSHLNFGTINQLAKQDLVRGLLKLKFEKDYLCSACSLGKSKKQSHKPKSEDTNKEKLYLLHMDLCGSMRVKSINGKKYILVIVDDYSRFTWVNFLRLKDEAPEFIIKFLKMIQVCLNATVRNIRTDNVVDPDTADSTITPSSTTIDQDAPPLSTSQTPQKTQPPVIPFGVVEEFHDIEVAHLDNDPFFGILIPELTSEESSSRDVIPTNVHSVNQPPEHLSHPYLLQREEVYVSRPDGFVDQDNPNHVYKLKKALYGLKHAPKACDFVDTPMVEKSKRDADPQGKEVDPTRYRGMIGSLMYLTTSRQDLDSCIALTAFAAADHAGCQDTKRSTSGSMQLLGDRLVSCSSKKQKSTAISSTKAEYIALSGCYAQILWMRSQLTDYCLRFNKIPLYCDNKNAIALCYNNVQHSRSKHIDIRYHFIEEQVENGVVELYFIRTQYQLADIFTKALGQERLDFLINKLGMRSMSPETLKSLAEEEDK</sequence>
<feature type="compositionally biased region" description="Low complexity" evidence="1">
    <location>
        <begin position="557"/>
        <end position="575"/>
    </location>
</feature>
<organism evidence="3 4">
    <name type="scientific">Tanacetum coccineum</name>
    <dbReference type="NCBI Taxonomy" id="301880"/>
    <lineage>
        <taxon>Eukaryota</taxon>
        <taxon>Viridiplantae</taxon>
        <taxon>Streptophyta</taxon>
        <taxon>Embryophyta</taxon>
        <taxon>Tracheophyta</taxon>
        <taxon>Spermatophyta</taxon>
        <taxon>Magnoliopsida</taxon>
        <taxon>eudicotyledons</taxon>
        <taxon>Gunneridae</taxon>
        <taxon>Pentapetalae</taxon>
        <taxon>asterids</taxon>
        <taxon>campanulids</taxon>
        <taxon>Asterales</taxon>
        <taxon>Asteraceae</taxon>
        <taxon>Asteroideae</taxon>
        <taxon>Anthemideae</taxon>
        <taxon>Anthemidinae</taxon>
        <taxon>Tanacetum</taxon>
    </lineage>
</organism>
<feature type="region of interest" description="Disordered" evidence="1">
    <location>
        <begin position="114"/>
        <end position="193"/>
    </location>
</feature>
<protein>
    <submittedName>
        <fullName evidence="3">Retrovirus-related pol polyprotein from transposon TNT 1-94</fullName>
    </submittedName>
</protein>
<feature type="compositionally biased region" description="Polar residues" evidence="1">
    <location>
        <begin position="305"/>
        <end position="332"/>
    </location>
</feature>
<proteinExistence type="predicted"/>
<reference evidence="3" key="1">
    <citation type="journal article" date="2022" name="Int. J. Mol. Sci.">
        <title>Draft Genome of Tanacetum Coccineum: Genomic Comparison of Closely Related Tanacetum-Family Plants.</title>
        <authorList>
            <person name="Yamashiro T."/>
            <person name="Shiraishi A."/>
            <person name="Nakayama K."/>
            <person name="Satake H."/>
        </authorList>
    </citation>
    <scope>NUCLEOTIDE SEQUENCE</scope>
</reference>
<dbReference type="Proteomes" id="UP001151760">
    <property type="component" value="Unassembled WGS sequence"/>
</dbReference>
<feature type="region of interest" description="Disordered" evidence="1">
    <location>
        <begin position="555"/>
        <end position="590"/>
    </location>
</feature>
<feature type="compositionally biased region" description="Polar residues" evidence="1">
    <location>
        <begin position="160"/>
        <end position="177"/>
    </location>
</feature>
<keyword evidence="4" id="KW-1185">Reference proteome</keyword>
<dbReference type="Gene3D" id="3.30.420.10">
    <property type="entry name" value="Ribonuclease H-like superfamily/Ribonuclease H"/>
    <property type="match status" value="1"/>
</dbReference>
<dbReference type="EMBL" id="BQNB010015554">
    <property type="protein sequence ID" value="GJT41342.1"/>
    <property type="molecule type" value="Genomic_DNA"/>
</dbReference>
<comment type="caution">
    <text evidence="3">The sequence shown here is derived from an EMBL/GenBank/DDBJ whole genome shotgun (WGS) entry which is preliminary data.</text>
</comment>
<dbReference type="CDD" id="cd09272">
    <property type="entry name" value="RNase_HI_RT_Ty1"/>
    <property type="match status" value="1"/>
</dbReference>
<feature type="region of interest" description="Disordered" evidence="1">
    <location>
        <begin position="299"/>
        <end position="332"/>
    </location>
</feature>
<dbReference type="Pfam" id="PF13976">
    <property type="entry name" value="gag_pre-integrs"/>
    <property type="match status" value="1"/>
</dbReference>
<evidence type="ECO:0000256" key="1">
    <source>
        <dbReference type="SAM" id="MobiDB-lite"/>
    </source>
</evidence>
<evidence type="ECO:0000313" key="4">
    <source>
        <dbReference type="Proteomes" id="UP001151760"/>
    </source>
</evidence>